<dbReference type="Proteomes" id="UP000236291">
    <property type="component" value="Unassembled WGS sequence"/>
</dbReference>
<dbReference type="InterPro" id="IPR002110">
    <property type="entry name" value="Ankyrin_rpt"/>
</dbReference>
<feature type="transmembrane region" description="Helical" evidence="2">
    <location>
        <begin position="366"/>
        <end position="384"/>
    </location>
</feature>
<proteinExistence type="predicted"/>
<feature type="transmembrane region" description="Helical" evidence="2">
    <location>
        <begin position="476"/>
        <end position="493"/>
    </location>
</feature>
<dbReference type="PANTHER" id="PTHR24177">
    <property type="entry name" value="CASKIN"/>
    <property type="match status" value="1"/>
</dbReference>
<feature type="transmembrane region" description="Helical" evidence="2">
    <location>
        <begin position="440"/>
        <end position="470"/>
    </location>
</feature>
<keyword evidence="2" id="KW-1133">Transmembrane helix</keyword>
<dbReference type="STRING" id="57577.A0A2K3PK34"/>
<evidence type="ECO:0000256" key="1">
    <source>
        <dbReference type="ARBA" id="ARBA00004413"/>
    </source>
</evidence>
<dbReference type="EMBL" id="ASHM01007861">
    <property type="protein sequence ID" value="PNY15652.1"/>
    <property type="molecule type" value="Genomic_DNA"/>
</dbReference>
<dbReference type="Pfam" id="PF12796">
    <property type="entry name" value="Ank_2"/>
    <property type="match status" value="1"/>
</dbReference>
<accession>A0A2K3PK34</accession>
<keyword evidence="2" id="KW-0472">Membrane</keyword>
<reference evidence="4 5" key="1">
    <citation type="journal article" date="2014" name="Am. J. Bot.">
        <title>Genome assembly and annotation for red clover (Trifolium pratense; Fabaceae).</title>
        <authorList>
            <person name="Istvanek J."/>
            <person name="Jaros M."/>
            <person name="Krenek A."/>
            <person name="Repkova J."/>
        </authorList>
    </citation>
    <scope>NUCLEOTIDE SEQUENCE [LARGE SCALE GENOMIC DNA]</scope>
    <source>
        <strain evidence="5">cv. Tatra</strain>
        <tissue evidence="4">Young leaves</tissue>
    </source>
</reference>
<feature type="non-terminal residue" evidence="4">
    <location>
        <position position="1"/>
    </location>
</feature>
<organism evidence="4 5">
    <name type="scientific">Trifolium pratense</name>
    <name type="common">Red clover</name>
    <dbReference type="NCBI Taxonomy" id="57577"/>
    <lineage>
        <taxon>Eukaryota</taxon>
        <taxon>Viridiplantae</taxon>
        <taxon>Streptophyta</taxon>
        <taxon>Embryophyta</taxon>
        <taxon>Tracheophyta</taxon>
        <taxon>Spermatophyta</taxon>
        <taxon>Magnoliopsida</taxon>
        <taxon>eudicotyledons</taxon>
        <taxon>Gunneridae</taxon>
        <taxon>Pentapetalae</taxon>
        <taxon>rosids</taxon>
        <taxon>fabids</taxon>
        <taxon>Fabales</taxon>
        <taxon>Fabaceae</taxon>
        <taxon>Papilionoideae</taxon>
        <taxon>50 kb inversion clade</taxon>
        <taxon>NPAAA clade</taxon>
        <taxon>Hologalegina</taxon>
        <taxon>IRL clade</taxon>
        <taxon>Trifolieae</taxon>
        <taxon>Trifolium</taxon>
    </lineage>
</organism>
<evidence type="ECO:0000259" key="3">
    <source>
        <dbReference type="Pfam" id="PF13962"/>
    </source>
</evidence>
<gene>
    <name evidence="4" type="ORF">L195_g012353</name>
</gene>
<dbReference type="PANTHER" id="PTHR24177:SF437">
    <property type="entry name" value="ANKYRIN REPEAT PROTEIN"/>
    <property type="match status" value="1"/>
</dbReference>
<dbReference type="GO" id="GO:0005886">
    <property type="term" value="C:plasma membrane"/>
    <property type="evidence" value="ECO:0007669"/>
    <property type="project" value="UniProtKB-SubCell"/>
</dbReference>
<dbReference type="InterPro" id="IPR036770">
    <property type="entry name" value="Ankyrin_rpt-contain_sf"/>
</dbReference>
<name>A0A2K3PK34_TRIPR</name>
<dbReference type="AlphaFoldDB" id="A0A2K3PK34"/>
<dbReference type="Pfam" id="PF13962">
    <property type="entry name" value="PGG"/>
    <property type="match status" value="1"/>
</dbReference>
<dbReference type="SMART" id="SM00248">
    <property type="entry name" value="ANK"/>
    <property type="match status" value="4"/>
</dbReference>
<reference evidence="4 5" key="2">
    <citation type="journal article" date="2017" name="Front. Plant Sci.">
        <title>Gene Classification and Mining of Molecular Markers Useful in Red Clover (Trifolium pratense) Breeding.</title>
        <authorList>
            <person name="Istvanek J."/>
            <person name="Dluhosova J."/>
            <person name="Dluhos P."/>
            <person name="Patkova L."/>
            <person name="Nedelnik J."/>
            <person name="Repkova J."/>
        </authorList>
    </citation>
    <scope>NUCLEOTIDE SEQUENCE [LARGE SCALE GENOMIC DNA]</scope>
    <source>
        <strain evidence="5">cv. Tatra</strain>
        <tissue evidence="4">Young leaves</tissue>
    </source>
</reference>
<protein>
    <submittedName>
        <fullName evidence="4">Ankyrin repeat-containing protein</fullName>
    </submittedName>
</protein>
<comment type="caution">
    <text evidence="4">The sequence shown here is derived from an EMBL/GenBank/DDBJ whole genome shotgun (WGS) entry which is preliminary data.</text>
</comment>
<feature type="transmembrane region" description="Helical" evidence="2">
    <location>
        <begin position="404"/>
        <end position="428"/>
    </location>
</feature>
<sequence length="499" mass="55852">GDDPMKRFLNLCVPLHKLALKGNWPEAKRILEKEEKLKHAAIARGWPTVLHIAAGANHIHFVQELLKILDENAIELKDTNGNTAFCFAAAAGNMEIVDLMLKRIPHLPVERGGNGYTPIQFAALQDLALKMVRERNELAFARDENEETALHLLAKNQTPLDSGCHCPEVNHNPIIINPGMKNHVVFQLVKYLWTAILDKHYGKPELDEIINHPSRLIFDAAEVGNFGFLSELISVYPSLIWDVDSKNRTILHIAVLHRHVSIFHLVHQIGNIKGIIVTYEDGEEENTLLHMAAKLAPRSQLELVSGAAFQMSVELLWFQKVKKIMLPAQIKARNSKGLTAQELFSNEHEKLRENAESWMKKTAESCMLISTVIATGVFAAAITLPGGNDGTGKPNFLKKASFLVFAISDALAFISSSTAILIFFSILVSRYGEYDFYKSLPLKLIFGLITLFISITSMMVAFSSSFFIIYYHGSKWVPICISILCFLPILLYIEVVDGR</sequence>
<dbReference type="ExpressionAtlas" id="A0A2K3PK34">
    <property type="expression patterns" value="baseline"/>
</dbReference>
<keyword evidence="2" id="KW-0812">Transmembrane</keyword>
<dbReference type="InterPro" id="IPR026961">
    <property type="entry name" value="PGG_dom"/>
</dbReference>
<evidence type="ECO:0000256" key="2">
    <source>
        <dbReference type="SAM" id="Phobius"/>
    </source>
</evidence>
<dbReference type="SUPFAM" id="SSF48403">
    <property type="entry name" value="Ankyrin repeat"/>
    <property type="match status" value="1"/>
</dbReference>
<comment type="subcellular location">
    <subcellularLocation>
        <location evidence="1">Cell membrane</location>
        <topology evidence="1">Peripheral membrane protein</topology>
        <orientation evidence="1">Cytoplasmic side</orientation>
    </subcellularLocation>
</comment>
<evidence type="ECO:0000313" key="4">
    <source>
        <dbReference type="EMBL" id="PNY15652.1"/>
    </source>
</evidence>
<feature type="domain" description="PGG" evidence="3">
    <location>
        <begin position="357"/>
        <end position="468"/>
    </location>
</feature>
<dbReference type="Gene3D" id="1.25.40.20">
    <property type="entry name" value="Ankyrin repeat-containing domain"/>
    <property type="match status" value="2"/>
</dbReference>
<evidence type="ECO:0000313" key="5">
    <source>
        <dbReference type="Proteomes" id="UP000236291"/>
    </source>
</evidence>